<feature type="domain" description="DUF7134" evidence="12">
    <location>
        <begin position="15"/>
        <end position="172"/>
    </location>
</feature>
<keyword evidence="9" id="KW-0812">Transmembrane</keyword>
<evidence type="ECO:0000256" key="3">
    <source>
        <dbReference type="ARBA" id="ARBA00022553"/>
    </source>
</evidence>
<evidence type="ECO:0000313" key="14">
    <source>
        <dbReference type="Proteomes" id="UP001340816"/>
    </source>
</evidence>
<dbReference type="SUPFAM" id="SSF55874">
    <property type="entry name" value="ATPase domain of HSP90 chaperone/DNA topoisomerase II/histidine kinase"/>
    <property type="match status" value="1"/>
</dbReference>
<evidence type="ECO:0000256" key="7">
    <source>
        <dbReference type="ARBA" id="ARBA00022840"/>
    </source>
</evidence>
<evidence type="ECO:0000256" key="2">
    <source>
        <dbReference type="ARBA" id="ARBA00012438"/>
    </source>
</evidence>
<dbReference type="GO" id="GO:0016301">
    <property type="term" value="F:kinase activity"/>
    <property type="evidence" value="ECO:0007669"/>
    <property type="project" value="UniProtKB-KW"/>
</dbReference>
<evidence type="ECO:0000259" key="11">
    <source>
        <dbReference type="Pfam" id="PF07730"/>
    </source>
</evidence>
<dbReference type="EMBL" id="CP109135">
    <property type="protein sequence ID" value="WSD12242.1"/>
    <property type="molecule type" value="Genomic_DNA"/>
</dbReference>
<evidence type="ECO:0000256" key="1">
    <source>
        <dbReference type="ARBA" id="ARBA00000085"/>
    </source>
</evidence>
<evidence type="ECO:0000256" key="6">
    <source>
        <dbReference type="ARBA" id="ARBA00022777"/>
    </source>
</evidence>
<dbReference type="PANTHER" id="PTHR24421:SF10">
    <property type="entry name" value="NITRATE_NITRITE SENSOR PROTEIN NARQ"/>
    <property type="match status" value="1"/>
</dbReference>
<dbReference type="InterPro" id="IPR003594">
    <property type="entry name" value="HATPase_dom"/>
</dbReference>
<evidence type="ECO:0000256" key="8">
    <source>
        <dbReference type="ARBA" id="ARBA00023012"/>
    </source>
</evidence>
<keyword evidence="9" id="KW-1133">Transmembrane helix</keyword>
<reference evidence="13 14" key="1">
    <citation type="submission" date="2022-10" db="EMBL/GenBank/DDBJ databases">
        <title>The complete genomes of actinobacterial strains from the NBC collection.</title>
        <authorList>
            <person name="Joergensen T.S."/>
            <person name="Alvarez Arevalo M."/>
            <person name="Sterndorff E.B."/>
            <person name="Faurdal D."/>
            <person name="Vuksanovic O."/>
            <person name="Mourched A.-S."/>
            <person name="Charusanti P."/>
            <person name="Shaw S."/>
            <person name="Blin K."/>
            <person name="Weber T."/>
        </authorList>
    </citation>
    <scope>NUCLEOTIDE SEQUENCE [LARGE SCALE GENOMIC DNA]</scope>
    <source>
        <strain evidence="13 14">NBC 01752</strain>
    </source>
</reference>
<organism evidence="13 14">
    <name type="scientific">Streptomyces phaeochromogenes</name>
    <dbReference type="NCBI Taxonomy" id="1923"/>
    <lineage>
        <taxon>Bacteria</taxon>
        <taxon>Bacillati</taxon>
        <taxon>Actinomycetota</taxon>
        <taxon>Actinomycetes</taxon>
        <taxon>Kitasatosporales</taxon>
        <taxon>Streptomycetaceae</taxon>
        <taxon>Streptomyces</taxon>
        <taxon>Streptomyces phaeochromogenes group</taxon>
    </lineage>
</organism>
<dbReference type="InterPro" id="IPR011712">
    <property type="entry name" value="Sig_transdc_His_kin_sub3_dim/P"/>
</dbReference>
<evidence type="ECO:0000256" key="4">
    <source>
        <dbReference type="ARBA" id="ARBA00022679"/>
    </source>
</evidence>
<evidence type="ECO:0000313" key="13">
    <source>
        <dbReference type="EMBL" id="WSD12242.1"/>
    </source>
</evidence>
<feature type="domain" description="Signal transduction histidine kinase subgroup 3 dimerisation and phosphoacceptor" evidence="11">
    <location>
        <begin position="200"/>
        <end position="265"/>
    </location>
</feature>
<keyword evidence="7" id="KW-0067">ATP-binding</keyword>
<keyword evidence="6 13" id="KW-0418">Kinase</keyword>
<feature type="transmembrane region" description="Helical" evidence="9">
    <location>
        <begin position="76"/>
        <end position="97"/>
    </location>
</feature>
<dbReference type="CDD" id="cd16917">
    <property type="entry name" value="HATPase_UhpB-NarQ-NarX-like"/>
    <property type="match status" value="1"/>
</dbReference>
<dbReference type="Pfam" id="PF07730">
    <property type="entry name" value="HisKA_3"/>
    <property type="match status" value="1"/>
</dbReference>
<dbReference type="Gene3D" id="1.20.5.1930">
    <property type="match status" value="1"/>
</dbReference>
<feature type="domain" description="Histidine kinase/HSP90-like ATPase" evidence="10">
    <location>
        <begin position="314"/>
        <end position="401"/>
    </location>
</feature>
<dbReference type="EC" id="2.7.13.3" evidence="2"/>
<feature type="transmembrane region" description="Helical" evidence="9">
    <location>
        <begin position="52"/>
        <end position="69"/>
    </location>
</feature>
<feature type="transmembrane region" description="Helical" evidence="9">
    <location>
        <begin position="21"/>
        <end position="40"/>
    </location>
</feature>
<keyword evidence="9" id="KW-0472">Membrane</keyword>
<dbReference type="Pfam" id="PF02518">
    <property type="entry name" value="HATPase_c"/>
    <property type="match status" value="1"/>
</dbReference>
<keyword evidence="4" id="KW-0808">Transferase</keyword>
<protein>
    <recommendedName>
        <fullName evidence="2">histidine kinase</fullName>
        <ecNumber evidence="2">2.7.13.3</ecNumber>
    </recommendedName>
</protein>
<proteinExistence type="predicted"/>
<keyword evidence="14" id="KW-1185">Reference proteome</keyword>
<keyword evidence="3" id="KW-0597">Phosphoprotein</keyword>
<keyword evidence="5" id="KW-0547">Nucleotide-binding</keyword>
<gene>
    <name evidence="13" type="ORF">OHB35_02935</name>
</gene>
<dbReference type="Pfam" id="PF23539">
    <property type="entry name" value="DUF7134"/>
    <property type="match status" value="1"/>
</dbReference>
<dbReference type="InterPro" id="IPR050482">
    <property type="entry name" value="Sensor_HK_TwoCompSys"/>
</dbReference>
<dbReference type="InterPro" id="IPR055558">
    <property type="entry name" value="DUF7134"/>
</dbReference>
<dbReference type="Proteomes" id="UP001340816">
    <property type="component" value="Chromosome"/>
</dbReference>
<evidence type="ECO:0000259" key="10">
    <source>
        <dbReference type="Pfam" id="PF02518"/>
    </source>
</evidence>
<dbReference type="InterPro" id="IPR036890">
    <property type="entry name" value="HATPase_C_sf"/>
</dbReference>
<comment type="catalytic activity">
    <reaction evidence="1">
        <text>ATP + protein L-histidine = ADP + protein N-phospho-L-histidine.</text>
        <dbReference type="EC" id="2.7.13.3"/>
    </reaction>
</comment>
<evidence type="ECO:0000259" key="12">
    <source>
        <dbReference type="Pfam" id="PF23539"/>
    </source>
</evidence>
<evidence type="ECO:0000256" key="5">
    <source>
        <dbReference type="ARBA" id="ARBA00022741"/>
    </source>
</evidence>
<keyword evidence="8" id="KW-0902">Two-component regulatory system</keyword>
<dbReference type="Gene3D" id="3.30.565.10">
    <property type="entry name" value="Histidine kinase-like ATPase, C-terminal domain"/>
    <property type="match status" value="1"/>
</dbReference>
<dbReference type="PANTHER" id="PTHR24421">
    <property type="entry name" value="NITRATE/NITRITE SENSOR PROTEIN NARX-RELATED"/>
    <property type="match status" value="1"/>
</dbReference>
<evidence type="ECO:0000256" key="9">
    <source>
        <dbReference type="SAM" id="Phobius"/>
    </source>
</evidence>
<accession>A0ABZ1H3Q3</accession>
<sequence length="409" mass="43302">MADPGMAHQRIVALAARHPQVVDMIIGVLLALVYLLSVWDGKAESRHPGRDLQVWDGVAAFAMVGLIAVRRRWPRVVLALTVVAAAVTIVVGEARAAQTVAAAIAGYTVATAYPRRTAWLFGGSAAVLLYGASLLWPGREWPGAAWWERGDVGLLAGVGMAVAVGDAIRTRRAYMVAVEERARRAEESREEEAHRRVMEERLRIARELHDVVAHNLALISVQAGVAKHLMQSKPEQAAAALGHVRDAAGTAVEELGTVLSVLRQESDPDESSTGPAPGLSHVPVLLEAMAAAGLRVRNRQEGQARMLPAAADLAAYRIIQESLTNAHKHATGAAVELHVAYMGDGLTIEVTNPRTAQGDGLRRGTGHGLIGMHERAASLGGTLHAGPTVGDNFTVHAFLPAADQSGAAQ</sequence>
<dbReference type="RefSeq" id="WP_326757706.1">
    <property type="nucleotide sequence ID" value="NZ_CP108011.1"/>
</dbReference>
<name>A0ABZ1H3Q3_STRPH</name>